<evidence type="ECO:0000256" key="1">
    <source>
        <dbReference type="SAM" id="Phobius"/>
    </source>
</evidence>
<organism evidence="2 3">
    <name type="scientific">Aspergillus ruber (strain CBS 135680)</name>
    <dbReference type="NCBI Taxonomy" id="1388766"/>
    <lineage>
        <taxon>Eukaryota</taxon>
        <taxon>Fungi</taxon>
        <taxon>Dikarya</taxon>
        <taxon>Ascomycota</taxon>
        <taxon>Pezizomycotina</taxon>
        <taxon>Eurotiomycetes</taxon>
        <taxon>Eurotiomycetidae</taxon>
        <taxon>Eurotiales</taxon>
        <taxon>Aspergillaceae</taxon>
        <taxon>Aspergillus</taxon>
        <taxon>Aspergillus subgen. Aspergillus</taxon>
    </lineage>
</organism>
<keyword evidence="3" id="KW-1185">Reference proteome</keyword>
<accession>A0A017S8P7</accession>
<feature type="transmembrane region" description="Helical" evidence="1">
    <location>
        <begin position="6"/>
        <end position="26"/>
    </location>
</feature>
<dbReference type="AlphaFoldDB" id="A0A017S8P7"/>
<dbReference type="GeneID" id="63693011"/>
<keyword evidence="1" id="KW-0812">Transmembrane</keyword>
<keyword evidence="1" id="KW-0472">Membrane</keyword>
<dbReference type="HOGENOM" id="CLU_2978743_0_0_1"/>
<dbReference type="EMBL" id="KK088436">
    <property type="protein sequence ID" value="EYE92530.1"/>
    <property type="molecule type" value="Genomic_DNA"/>
</dbReference>
<dbReference type="Proteomes" id="UP000019804">
    <property type="component" value="Unassembled WGS sequence"/>
</dbReference>
<keyword evidence="1" id="KW-1133">Transmembrane helix</keyword>
<sequence length="58" mass="7008">MFKLSVYTQLLVVLLCILALGLCFYIRSRLLCFQYIFIFVLFRKIVYKWCGVVQHRDI</sequence>
<dbReference type="RefSeq" id="XP_040636218.1">
    <property type="nucleotide sequence ID" value="XM_040777887.1"/>
</dbReference>
<evidence type="ECO:0000313" key="3">
    <source>
        <dbReference type="Proteomes" id="UP000019804"/>
    </source>
</evidence>
<reference evidence="3" key="1">
    <citation type="journal article" date="2014" name="Nat. Commun.">
        <title>Genomic adaptations of the halophilic Dead Sea filamentous fungus Eurotium rubrum.</title>
        <authorList>
            <person name="Kis-Papo T."/>
            <person name="Weig A.R."/>
            <person name="Riley R."/>
            <person name="Persoh D."/>
            <person name="Salamov A."/>
            <person name="Sun H."/>
            <person name="Lipzen A."/>
            <person name="Wasser S.P."/>
            <person name="Rambold G."/>
            <person name="Grigoriev I.V."/>
            <person name="Nevo E."/>
        </authorList>
    </citation>
    <scope>NUCLEOTIDE SEQUENCE [LARGE SCALE GENOMIC DNA]</scope>
    <source>
        <strain evidence="3">CBS 135680</strain>
    </source>
</reference>
<protein>
    <submittedName>
        <fullName evidence="2">Uncharacterized protein</fullName>
    </submittedName>
</protein>
<name>A0A017S8P7_ASPRC</name>
<gene>
    <name evidence="2" type="ORF">EURHEDRAFT_184099</name>
</gene>
<proteinExistence type="predicted"/>
<evidence type="ECO:0000313" key="2">
    <source>
        <dbReference type="EMBL" id="EYE92530.1"/>
    </source>
</evidence>